<comment type="similarity">
    <text evidence="7">Belongs to the PINc/VapC protein family.</text>
</comment>
<evidence type="ECO:0000313" key="9">
    <source>
        <dbReference type="EMBL" id="QTD54268.1"/>
    </source>
</evidence>
<dbReference type="Pfam" id="PF01850">
    <property type="entry name" value="PIN"/>
    <property type="match status" value="1"/>
</dbReference>
<evidence type="ECO:0000256" key="2">
    <source>
        <dbReference type="ARBA" id="ARBA00022649"/>
    </source>
</evidence>
<dbReference type="PANTHER" id="PTHR33653:SF1">
    <property type="entry name" value="RIBONUCLEASE VAPC2"/>
    <property type="match status" value="1"/>
</dbReference>
<dbReference type="AlphaFoldDB" id="A0A8A4TYG3"/>
<keyword evidence="10" id="KW-1185">Reference proteome</keyword>
<dbReference type="KEGG" id="scor:J3U87_17625"/>
<keyword evidence="3" id="KW-0540">Nuclease</keyword>
<evidence type="ECO:0000256" key="4">
    <source>
        <dbReference type="ARBA" id="ARBA00022723"/>
    </source>
</evidence>
<dbReference type="EMBL" id="CP071793">
    <property type="protein sequence ID" value="QTD54268.1"/>
    <property type="molecule type" value="Genomic_DNA"/>
</dbReference>
<name>A0A8A4TYG3_SULCO</name>
<feature type="domain" description="PIN" evidence="8">
    <location>
        <begin position="10"/>
        <end position="115"/>
    </location>
</feature>
<evidence type="ECO:0000256" key="5">
    <source>
        <dbReference type="ARBA" id="ARBA00022801"/>
    </source>
</evidence>
<protein>
    <submittedName>
        <fullName evidence="9">Type II toxin-antitoxin system VapC family toxin</fullName>
    </submittedName>
</protein>
<sequence length="127" mass="13899">MKPTGNPVVQAWLDQQVAESLFLTTISLSELLVGIEILPESKRKQGLSHALRELLHHLFGSRILSFDEKAAIAYASMFRRARTLGKAISMADGQIAAITKVHGFTVATRDTSPFEAAGIPVIDPWKT</sequence>
<keyword evidence="6" id="KW-0460">Magnesium</keyword>
<comment type="cofactor">
    <cofactor evidence="1">
        <name>Mg(2+)</name>
        <dbReference type="ChEBI" id="CHEBI:18420"/>
    </cofactor>
</comment>
<evidence type="ECO:0000256" key="7">
    <source>
        <dbReference type="ARBA" id="ARBA00038093"/>
    </source>
</evidence>
<evidence type="ECO:0000259" key="8">
    <source>
        <dbReference type="Pfam" id="PF01850"/>
    </source>
</evidence>
<dbReference type="InterPro" id="IPR002716">
    <property type="entry name" value="PIN_dom"/>
</dbReference>
<dbReference type="GO" id="GO:0004518">
    <property type="term" value="F:nuclease activity"/>
    <property type="evidence" value="ECO:0007669"/>
    <property type="project" value="UniProtKB-KW"/>
</dbReference>
<evidence type="ECO:0000256" key="3">
    <source>
        <dbReference type="ARBA" id="ARBA00022722"/>
    </source>
</evidence>
<dbReference type="GO" id="GO:0016787">
    <property type="term" value="F:hydrolase activity"/>
    <property type="evidence" value="ECO:0007669"/>
    <property type="project" value="UniProtKB-KW"/>
</dbReference>
<evidence type="ECO:0000256" key="6">
    <source>
        <dbReference type="ARBA" id="ARBA00022842"/>
    </source>
</evidence>
<accession>A0A8A4TYG3</accession>
<gene>
    <name evidence="9" type="ORF">J3U87_17625</name>
</gene>
<keyword evidence="4" id="KW-0479">Metal-binding</keyword>
<dbReference type="Gene3D" id="3.40.50.1010">
    <property type="entry name" value="5'-nuclease"/>
    <property type="match status" value="1"/>
</dbReference>
<dbReference type="Proteomes" id="UP000663929">
    <property type="component" value="Chromosome"/>
</dbReference>
<dbReference type="SUPFAM" id="SSF88723">
    <property type="entry name" value="PIN domain-like"/>
    <property type="match status" value="1"/>
</dbReference>
<keyword evidence="5" id="KW-0378">Hydrolase</keyword>
<dbReference type="InterPro" id="IPR050556">
    <property type="entry name" value="Type_II_TA_system_RNase"/>
</dbReference>
<evidence type="ECO:0000256" key="1">
    <source>
        <dbReference type="ARBA" id="ARBA00001946"/>
    </source>
</evidence>
<organism evidence="9 10">
    <name type="scientific">Sulfidibacter corallicola</name>
    <dbReference type="NCBI Taxonomy" id="2818388"/>
    <lineage>
        <taxon>Bacteria</taxon>
        <taxon>Pseudomonadati</taxon>
        <taxon>Acidobacteriota</taxon>
        <taxon>Holophagae</taxon>
        <taxon>Acanthopleuribacterales</taxon>
        <taxon>Acanthopleuribacteraceae</taxon>
        <taxon>Sulfidibacter</taxon>
    </lineage>
</organism>
<dbReference type="GO" id="GO:0046872">
    <property type="term" value="F:metal ion binding"/>
    <property type="evidence" value="ECO:0007669"/>
    <property type="project" value="UniProtKB-KW"/>
</dbReference>
<dbReference type="PANTHER" id="PTHR33653">
    <property type="entry name" value="RIBONUCLEASE VAPC2"/>
    <property type="match status" value="1"/>
</dbReference>
<keyword evidence="2" id="KW-1277">Toxin-antitoxin system</keyword>
<evidence type="ECO:0000313" key="10">
    <source>
        <dbReference type="Proteomes" id="UP000663929"/>
    </source>
</evidence>
<dbReference type="CDD" id="cd18731">
    <property type="entry name" value="PIN_NgFitB-like"/>
    <property type="match status" value="1"/>
</dbReference>
<proteinExistence type="inferred from homology"/>
<reference evidence="9" key="1">
    <citation type="submission" date="2021-03" db="EMBL/GenBank/DDBJ databases">
        <title>Acanthopleuribacteraceae sp. M133.</title>
        <authorList>
            <person name="Wang G."/>
        </authorList>
    </citation>
    <scope>NUCLEOTIDE SEQUENCE</scope>
    <source>
        <strain evidence="9">M133</strain>
    </source>
</reference>
<dbReference type="InterPro" id="IPR029060">
    <property type="entry name" value="PIN-like_dom_sf"/>
</dbReference>